<organism evidence="13 14">
    <name type="scientific">Buchnera aphidicola</name>
    <name type="common">Thelaxes californica</name>
    <dbReference type="NCBI Taxonomy" id="1315998"/>
    <lineage>
        <taxon>Bacteria</taxon>
        <taxon>Pseudomonadati</taxon>
        <taxon>Pseudomonadota</taxon>
        <taxon>Gammaproteobacteria</taxon>
        <taxon>Enterobacterales</taxon>
        <taxon>Erwiniaceae</taxon>
        <taxon>Buchnera</taxon>
    </lineage>
</organism>
<dbReference type="PANTHER" id="PTHR21237">
    <property type="entry name" value="GRPE PROTEIN"/>
    <property type="match status" value="1"/>
</dbReference>
<dbReference type="SUPFAM" id="SSF58014">
    <property type="entry name" value="Coiled-coil domain of nucleotide exchange factor GrpE"/>
    <property type="match status" value="1"/>
</dbReference>
<protein>
    <recommendedName>
        <fullName evidence="8 10">Protein GrpE</fullName>
    </recommendedName>
    <alternativeName>
        <fullName evidence="9 10">HSP-70 cofactor</fullName>
    </alternativeName>
</protein>
<dbReference type="GO" id="GO:0051082">
    <property type="term" value="F:unfolded protein binding"/>
    <property type="evidence" value="ECO:0007669"/>
    <property type="project" value="TreeGrafter"/>
</dbReference>
<dbReference type="InterPro" id="IPR009012">
    <property type="entry name" value="GrpE_head"/>
</dbReference>
<evidence type="ECO:0000256" key="2">
    <source>
        <dbReference type="ARBA" id="ARBA00009054"/>
    </source>
</evidence>
<dbReference type="GO" id="GO:0042803">
    <property type="term" value="F:protein homodimerization activity"/>
    <property type="evidence" value="ECO:0007669"/>
    <property type="project" value="InterPro"/>
</dbReference>
<dbReference type="SUPFAM" id="SSF51064">
    <property type="entry name" value="Head domain of nucleotide exchange factor GrpE"/>
    <property type="match status" value="1"/>
</dbReference>
<dbReference type="InterPro" id="IPR013805">
    <property type="entry name" value="GrpE_CC"/>
</dbReference>
<evidence type="ECO:0000313" key="13">
    <source>
        <dbReference type="EMBL" id="QCI26730.1"/>
    </source>
</evidence>
<evidence type="ECO:0000256" key="6">
    <source>
        <dbReference type="ARBA" id="ARBA00023186"/>
    </source>
</evidence>
<keyword evidence="6 10" id="KW-0143">Chaperone</keyword>
<dbReference type="Pfam" id="PF01025">
    <property type="entry name" value="GrpE"/>
    <property type="match status" value="1"/>
</dbReference>
<evidence type="ECO:0000256" key="7">
    <source>
        <dbReference type="ARBA" id="ARBA00053401"/>
    </source>
</evidence>
<keyword evidence="14" id="KW-1185">Reference proteome</keyword>
<evidence type="ECO:0000256" key="10">
    <source>
        <dbReference type="HAMAP-Rule" id="MF_01151"/>
    </source>
</evidence>
<dbReference type="GO" id="GO:0051087">
    <property type="term" value="F:protein-folding chaperone binding"/>
    <property type="evidence" value="ECO:0007669"/>
    <property type="project" value="InterPro"/>
</dbReference>
<accession>A0A4D6YL82</accession>
<dbReference type="GO" id="GO:0000774">
    <property type="term" value="F:adenyl-nucleotide exchange factor activity"/>
    <property type="evidence" value="ECO:0007669"/>
    <property type="project" value="InterPro"/>
</dbReference>
<dbReference type="FunFam" id="2.30.22.10:FF:000001">
    <property type="entry name" value="Protein GrpE"/>
    <property type="match status" value="1"/>
</dbReference>
<dbReference type="Gene3D" id="2.30.22.10">
    <property type="entry name" value="Head domain of nucleotide exchange factor GrpE"/>
    <property type="match status" value="1"/>
</dbReference>
<dbReference type="PANTHER" id="PTHR21237:SF23">
    <property type="entry name" value="GRPE PROTEIN HOMOLOG, MITOCHONDRIAL"/>
    <property type="match status" value="1"/>
</dbReference>
<name>A0A4D6YL82_9GAMM</name>
<dbReference type="CDD" id="cd00446">
    <property type="entry name" value="GrpE"/>
    <property type="match status" value="1"/>
</dbReference>
<comment type="subunit">
    <text evidence="3 10">Homodimer.</text>
</comment>
<comment type="similarity">
    <text evidence="2 10 12">Belongs to the GrpE family.</text>
</comment>
<dbReference type="GO" id="GO:0005737">
    <property type="term" value="C:cytoplasm"/>
    <property type="evidence" value="ECO:0007669"/>
    <property type="project" value="UniProtKB-SubCell"/>
</dbReference>
<gene>
    <name evidence="10" type="primary">grpE</name>
    <name evidence="13" type="ORF">D9V80_00965</name>
</gene>
<evidence type="ECO:0000256" key="1">
    <source>
        <dbReference type="ARBA" id="ARBA00004496"/>
    </source>
</evidence>
<dbReference type="GO" id="GO:0006457">
    <property type="term" value="P:protein folding"/>
    <property type="evidence" value="ECO:0007669"/>
    <property type="project" value="InterPro"/>
</dbReference>
<dbReference type="PRINTS" id="PR00773">
    <property type="entry name" value="GRPEPROTEIN"/>
</dbReference>
<dbReference type="HAMAP" id="MF_01151">
    <property type="entry name" value="GrpE"/>
    <property type="match status" value="1"/>
</dbReference>
<evidence type="ECO:0000313" key="14">
    <source>
        <dbReference type="Proteomes" id="UP000298782"/>
    </source>
</evidence>
<evidence type="ECO:0000256" key="3">
    <source>
        <dbReference type="ARBA" id="ARBA00011738"/>
    </source>
</evidence>
<dbReference type="Proteomes" id="UP000298782">
    <property type="component" value="Chromosome"/>
</dbReference>
<proteinExistence type="inferred from homology"/>
<dbReference type="AlphaFoldDB" id="A0A4D6YL82"/>
<dbReference type="EMBL" id="CP034852">
    <property type="protein sequence ID" value="QCI26730.1"/>
    <property type="molecule type" value="Genomic_DNA"/>
</dbReference>
<evidence type="ECO:0000256" key="4">
    <source>
        <dbReference type="ARBA" id="ARBA00022490"/>
    </source>
</evidence>
<evidence type="ECO:0000256" key="11">
    <source>
        <dbReference type="RuleBase" id="RU000639"/>
    </source>
</evidence>
<sequence>MSIKKKNYENNMYYDVFQKKKNELNDNNMIKLKKKILDYQKQIINLKEIEKKRINKILERENILLQSTYKYSLEKIIISLLTTIDSLEQAISLTKKNFDNDQSIISEMNVILKEIHNILHEYHVNIINESNVIFNPSIHQAMLMQHSDEIPENHIIMVVQKGYILHDRLLRAALVIVSSGKS</sequence>
<dbReference type="RefSeq" id="WP_158353344.1">
    <property type="nucleotide sequence ID" value="NZ_CP034852.1"/>
</dbReference>
<dbReference type="PROSITE" id="PS01071">
    <property type="entry name" value="GRPE"/>
    <property type="match status" value="1"/>
</dbReference>
<dbReference type="InterPro" id="IPR000740">
    <property type="entry name" value="GrpE"/>
</dbReference>
<dbReference type="Gene3D" id="3.90.20.20">
    <property type="match status" value="1"/>
</dbReference>
<keyword evidence="4 10" id="KW-0963">Cytoplasm</keyword>
<comment type="function">
    <text evidence="7 10 11">Participates actively in the response to hyperosmotic and heat shock by preventing the aggregation of stress-denatured proteins, in association with DnaK and GrpE. It is the nucleotide exchange factor for DnaK and may function as a thermosensor. Unfolded proteins bind initially to DnaJ; upon interaction with the DnaJ-bound protein, DnaK hydrolyzes its bound ATP, resulting in the formation of a stable complex. GrpE releases ADP from DnaK; ATP binding to DnaK triggers the release of the substrate protein, thus completing the reaction cycle. Several rounds of ATP-dependent interactions between DnaJ, DnaK and GrpE are required for fully efficient folding.</text>
</comment>
<evidence type="ECO:0000256" key="9">
    <source>
        <dbReference type="ARBA" id="ARBA00076414"/>
    </source>
</evidence>
<evidence type="ECO:0000256" key="5">
    <source>
        <dbReference type="ARBA" id="ARBA00023016"/>
    </source>
</evidence>
<dbReference type="OrthoDB" id="9789811at2"/>
<keyword evidence="5 10" id="KW-0346">Stress response</keyword>
<evidence type="ECO:0000256" key="12">
    <source>
        <dbReference type="RuleBase" id="RU004478"/>
    </source>
</evidence>
<evidence type="ECO:0000256" key="8">
    <source>
        <dbReference type="ARBA" id="ARBA00072274"/>
    </source>
</evidence>
<reference evidence="13 14" key="2">
    <citation type="submission" date="2019-05" db="EMBL/GenBank/DDBJ databases">
        <title>Genome evolution of the obligate endosymbiont Buchnera aphidicola.</title>
        <authorList>
            <person name="Moran N.A."/>
        </authorList>
    </citation>
    <scope>NUCLEOTIDE SEQUENCE [LARGE SCALE GENOMIC DNA]</scope>
    <source>
        <strain evidence="13 14">Tca</strain>
    </source>
</reference>
<comment type="subcellular location">
    <subcellularLocation>
        <location evidence="1 10">Cytoplasm</location>
    </subcellularLocation>
</comment>
<reference evidence="13 14" key="1">
    <citation type="submission" date="2018-12" db="EMBL/GenBank/DDBJ databases">
        <authorList>
            <person name="Chong R.A."/>
        </authorList>
    </citation>
    <scope>NUCLEOTIDE SEQUENCE [LARGE SCALE GENOMIC DNA]</scope>
    <source>
        <strain evidence="13 14">Tca</strain>
    </source>
</reference>